<dbReference type="SMR" id="Q9RXI4"/>
<comment type="cofactor">
    <cofactor evidence="1">
        <name>Mg(2+)</name>
        <dbReference type="ChEBI" id="CHEBI:18420"/>
    </cofactor>
</comment>
<dbReference type="GeneID" id="69516561"/>
<evidence type="ECO:0000259" key="4">
    <source>
        <dbReference type="PROSITE" id="PS51462"/>
    </source>
</evidence>
<keyword evidence="6" id="KW-1185">Reference proteome</keyword>
<dbReference type="OrthoDB" id="9787476at2"/>
<dbReference type="KEGG" id="dra:DR_0329"/>
<dbReference type="AlphaFoldDB" id="Q9RXI4"/>
<dbReference type="EnsemblBacteria" id="AAF09910">
    <property type="protein sequence ID" value="AAF09910"/>
    <property type="gene ID" value="DR_0329"/>
</dbReference>
<dbReference type="PATRIC" id="fig|243230.17.peg.497"/>
<dbReference type="PROSITE" id="PS51462">
    <property type="entry name" value="NUDIX"/>
    <property type="match status" value="2"/>
</dbReference>
<evidence type="ECO:0000256" key="1">
    <source>
        <dbReference type="ARBA" id="ARBA00001946"/>
    </source>
</evidence>
<dbReference type="Gene3D" id="3.90.79.10">
    <property type="entry name" value="Nucleoside Triphosphate Pyrophosphohydrolase"/>
    <property type="match status" value="2"/>
</dbReference>
<dbReference type="Proteomes" id="UP000002524">
    <property type="component" value="Chromosome 1"/>
</dbReference>
<evidence type="ECO:0000256" key="3">
    <source>
        <dbReference type="RuleBase" id="RU003476"/>
    </source>
</evidence>
<dbReference type="PaxDb" id="243230-DR_0329"/>
<dbReference type="PANTHER" id="PTHR43046">
    <property type="entry name" value="GDP-MANNOSE MANNOSYL HYDROLASE"/>
    <property type="match status" value="1"/>
</dbReference>
<keyword evidence="2 3" id="KW-0378">Hydrolase</keyword>
<sequence length="323" mass="35502">MSDLMKLRAVWGNRPLLGVAAGVLIQNERGEVLLQKRGDDGLWGEPGGGLDPGEAFLAAAQRELKEETGLECGNLTWLGVHDGLTSGPDLYTRYPNGHELYLVGTLFHGTLPADALAHAQPDDSGETLELRWCALDDLPPLSSNINRTSLNVLRRRVGLPELPMQPQPPRQPDPTYWADLGRLLGGRLWFMPGSSVLVTDEAGRLLLLRHKATDQWTLPGGKLEPGESFEECAARELLEETGLRARRLERLHLLAGPELRFQQQGQTWDSLGLLLRASDVSGELRPPAGELSEARYFAPDELPGVDVLGTYTRQALAFWLGQS</sequence>
<dbReference type="InParanoid" id="Q9RXI4"/>
<name>Q9RXI4_DEIRA</name>
<dbReference type="InterPro" id="IPR000086">
    <property type="entry name" value="NUDIX_hydrolase_dom"/>
</dbReference>
<dbReference type="RefSeq" id="WP_010886974.1">
    <property type="nucleotide sequence ID" value="NC_001263.1"/>
</dbReference>
<dbReference type="eggNOG" id="COG1051">
    <property type="taxonomic scope" value="Bacteria"/>
</dbReference>
<reference evidence="5 6" key="1">
    <citation type="journal article" date="1999" name="Science">
        <title>Genome sequence of the radioresistant bacterium Deinococcus radiodurans R1.</title>
        <authorList>
            <person name="White O."/>
            <person name="Eisen J.A."/>
            <person name="Heidelberg J.F."/>
            <person name="Hickey E.K."/>
            <person name="Peterson J.D."/>
            <person name="Dodson R.J."/>
            <person name="Haft D.H."/>
            <person name="Gwinn M.L."/>
            <person name="Nelson W.C."/>
            <person name="Richardson D.L."/>
            <person name="Moffat K.S."/>
            <person name="Qin H."/>
            <person name="Jiang L."/>
            <person name="Pamphile W."/>
            <person name="Crosby M."/>
            <person name="Shen M."/>
            <person name="Vamathevan J.J."/>
            <person name="Lam P."/>
            <person name="McDonald L."/>
            <person name="Utterback T."/>
            <person name="Zalewski C."/>
            <person name="Makarova K.S."/>
            <person name="Aravind L."/>
            <person name="Daly M.J."/>
            <person name="Minton K.W."/>
            <person name="Fleischmann R.D."/>
            <person name="Ketchum K.A."/>
            <person name="Nelson K.E."/>
            <person name="Salzberg S."/>
            <person name="Smith H.O."/>
            <person name="Venter J.C."/>
            <person name="Fraser C.M."/>
        </authorList>
    </citation>
    <scope>NUCLEOTIDE SEQUENCE [LARGE SCALE GENOMIC DNA]</scope>
    <source>
        <strain evidence="6">ATCC 13939 / DSM 20539 / JCM 16871 / LMG 4051 / NBRC 15346 / NCIMB 9279 / R1 / VKM B-1422</strain>
    </source>
</reference>
<proteinExistence type="inferred from homology"/>
<dbReference type="PRINTS" id="PR00502">
    <property type="entry name" value="NUDIXFAMILY"/>
</dbReference>
<protein>
    <submittedName>
        <fullName evidence="5">MutT/nudix family protein</fullName>
    </submittedName>
</protein>
<dbReference type="InterPro" id="IPR015797">
    <property type="entry name" value="NUDIX_hydrolase-like_dom_sf"/>
</dbReference>
<dbReference type="EMBL" id="AE000513">
    <property type="protein sequence ID" value="AAF09910.1"/>
    <property type="molecule type" value="Genomic_DNA"/>
</dbReference>
<feature type="domain" description="Nudix hydrolase" evidence="4">
    <location>
        <begin position="16"/>
        <end position="154"/>
    </location>
</feature>
<accession>Q9RXI4</accession>
<organism evidence="5 6">
    <name type="scientific">Deinococcus radiodurans (strain ATCC 13939 / DSM 20539 / JCM 16871 / CCUG 27074 / LMG 4051 / NBRC 15346 / NCIMB 9279 / VKM B-1422 / R1)</name>
    <dbReference type="NCBI Taxonomy" id="243230"/>
    <lineage>
        <taxon>Bacteria</taxon>
        <taxon>Thermotogati</taxon>
        <taxon>Deinococcota</taxon>
        <taxon>Deinococci</taxon>
        <taxon>Deinococcales</taxon>
        <taxon>Deinococcaceae</taxon>
        <taxon>Deinococcus</taxon>
    </lineage>
</organism>
<dbReference type="InterPro" id="IPR020084">
    <property type="entry name" value="NUDIX_hydrolase_CS"/>
</dbReference>
<evidence type="ECO:0000313" key="6">
    <source>
        <dbReference type="Proteomes" id="UP000002524"/>
    </source>
</evidence>
<dbReference type="GO" id="GO:0016787">
    <property type="term" value="F:hydrolase activity"/>
    <property type="evidence" value="ECO:0007669"/>
    <property type="project" value="UniProtKB-KW"/>
</dbReference>
<evidence type="ECO:0000256" key="2">
    <source>
        <dbReference type="ARBA" id="ARBA00022801"/>
    </source>
</evidence>
<dbReference type="PANTHER" id="PTHR43046:SF16">
    <property type="entry name" value="ADP-RIBOSE PYROPHOSPHATASE YJHB-RELATED"/>
    <property type="match status" value="1"/>
</dbReference>
<dbReference type="PIR" id="F75532">
    <property type="entry name" value="F75532"/>
</dbReference>
<dbReference type="STRING" id="243230.DR_0329"/>
<evidence type="ECO:0000313" key="5">
    <source>
        <dbReference type="EMBL" id="AAF09910.1"/>
    </source>
</evidence>
<dbReference type="InterPro" id="IPR020476">
    <property type="entry name" value="Nudix_hydrolase"/>
</dbReference>
<dbReference type="PROSITE" id="PS00893">
    <property type="entry name" value="NUDIX_BOX"/>
    <property type="match status" value="2"/>
</dbReference>
<feature type="domain" description="Nudix hydrolase" evidence="4">
    <location>
        <begin position="189"/>
        <end position="322"/>
    </location>
</feature>
<gene>
    <name evidence="5" type="ordered locus">DR_0329</name>
</gene>
<dbReference type="HOGENOM" id="CLU_890593_0_0_0"/>
<dbReference type="SUPFAM" id="SSF55811">
    <property type="entry name" value="Nudix"/>
    <property type="match status" value="2"/>
</dbReference>
<dbReference type="Pfam" id="PF00293">
    <property type="entry name" value="NUDIX"/>
    <property type="match status" value="2"/>
</dbReference>
<comment type="similarity">
    <text evidence="3">Belongs to the Nudix hydrolase family.</text>
</comment>